<comment type="caution">
    <text evidence="1">The sequence shown here is derived from an EMBL/GenBank/DDBJ whole genome shotgun (WGS) entry which is preliminary data.</text>
</comment>
<accession>A0A928VZQ6</accession>
<gene>
    <name evidence="1" type="ORF">IQ235_13635</name>
</gene>
<dbReference type="Proteomes" id="UP000621799">
    <property type="component" value="Unassembled WGS sequence"/>
</dbReference>
<organism evidence="1 2">
    <name type="scientific">Zarconia navalis LEGE 11467</name>
    <dbReference type="NCBI Taxonomy" id="1828826"/>
    <lineage>
        <taxon>Bacteria</taxon>
        <taxon>Bacillati</taxon>
        <taxon>Cyanobacteriota</taxon>
        <taxon>Cyanophyceae</taxon>
        <taxon>Oscillatoriophycideae</taxon>
        <taxon>Oscillatoriales</taxon>
        <taxon>Oscillatoriales incertae sedis</taxon>
        <taxon>Zarconia</taxon>
        <taxon>Zarconia navalis</taxon>
    </lineage>
</organism>
<sequence>MNNRAFGNVLTPGQKLNVLETIENDVGMGMSFLSSIGGLRDWMTDREAEDDDLPFPVPQLFFEEYRKEGRALANSERDLRALDRFKIGIFVAEQRGLAKFRLFLVKKMKESLERNDASMVNAIRAILACRFPEDWGQVKGLESRAIEALLLDVQTRISSTQWKTIEELYREHLPRRIELLPEPESDKFIYNRENIYQLSAEELVSELNKLKEIGIGEEESD</sequence>
<protein>
    <submittedName>
        <fullName evidence="1">Uncharacterized protein</fullName>
    </submittedName>
</protein>
<evidence type="ECO:0000313" key="2">
    <source>
        <dbReference type="Proteomes" id="UP000621799"/>
    </source>
</evidence>
<proteinExistence type="predicted"/>
<reference evidence="1" key="1">
    <citation type="submission" date="2020-10" db="EMBL/GenBank/DDBJ databases">
        <authorList>
            <person name="Castelo-Branco R."/>
            <person name="Eusebio N."/>
            <person name="Adriana R."/>
            <person name="Vieira A."/>
            <person name="Brugerolle De Fraissinette N."/>
            <person name="Rezende De Castro R."/>
            <person name="Schneider M.P."/>
            <person name="Vasconcelos V."/>
            <person name="Leao P.N."/>
        </authorList>
    </citation>
    <scope>NUCLEOTIDE SEQUENCE</scope>
    <source>
        <strain evidence="1">LEGE 11467</strain>
    </source>
</reference>
<evidence type="ECO:0000313" key="1">
    <source>
        <dbReference type="EMBL" id="MBE9041822.1"/>
    </source>
</evidence>
<dbReference type="RefSeq" id="WP_264322014.1">
    <property type="nucleotide sequence ID" value="NZ_JADEXN010000250.1"/>
</dbReference>
<keyword evidence="2" id="KW-1185">Reference proteome</keyword>
<name>A0A928VZQ6_9CYAN</name>
<dbReference type="EMBL" id="JADEXN010000250">
    <property type="protein sequence ID" value="MBE9041822.1"/>
    <property type="molecule type" value="Genomic_DNA"/>
</dbReference>
<dbReference type="AlphaFoldDB" id="A0A928VZQ6"/>